<reference evidence="5 6" key="1">
    <citation type="submission" date="2017-03" db="EMBL/GenBank/DDBJ databases">
        <title>Genome sequence of Clostridium hungatei DSM 14427.</title>
        <authorList>
            <person name="Poehlein A."/>
            <person name="Daniel R."/>
        </authorList>
    </citation>
    <scope>NUCLEOTIDE SEQUENCE [LARGE SCALE GENOMIC DNA]</scope>
    <source>
        <strain evidence="5 6">DSM 14427</strain>
    </source>
</reference>
<dbReference type="Proteomes" id="UP000191554">
    <property type="component" value="Unassembled WGS sequence"/>
</dbReference>
<dbReference type="InterPro" id="IPR000524">
    <property type="entry name" value="Tscrpt_reg_HTH_GntR"/>
</dbReference>
<sequence length="125" mass="14060">MLDFSSLILNNKDPVYIQIAGFVKRKILLRQAQTGTELPSRRELAAVLNINPNTAQKAYKLMEDEGFIVTNTNVGSMVYVDAPIYSKIEAELTEAMVNEFVSAAKEVNLSFKKVIQMLTDKWDSD</sequence>
<organism evidence="5 6">
    <name type="scientific">Ruminiclostridium hungatei</name>
    <name type="common">Clostridium hungatei</name>
    <dbReference type="NCBI Taxonomy" id="48256"/>
    <lineage>
        <taxon>Bacteria</taxon>
        <taxon>Bacillati</taxon>
        <taxon>Bacillota</taxon>
        <taxon>Clostridia</taxon>
        <taxon>Eubacteriales</taxon>
        <taxon>Oscillospiraceae</taxon>
        <taxon>Ruminiclostridium</taxon>
    </lineage>
</organism>
<dbReference type="OrthoDB" id="9801546at2"/>
<dbReference type="PANTHER" id="PTHR38445">
    <property type="entry name" value="HTH-TYPE TRANSCRIPTIONAL REPRESSOR YTRA"/>
    <property type="match status" value="1"/>
</dbReference>
<evidence type="ECO:0000313" key="6">
    <source>
        <dbReference type="Proteomes" id="UP000191554"/>
    </source>
</evidence>
<evidence type="ECO:0000256" key="2">
    <source>
        <dbReference type="ARBA" id="ARBA00023125"/>
    </source>
</evidence>
<dbReference type="PANTHER" id="PTHR38445:SF9">
    <property type="entry name" value="HTH-TYPE TRANSCRIPTIONAL REPRESSOR YTRA"/>
    <property type="match status" value="1"/>
</dbReference>
<proteinExistence type="predicted"/>
<keyword evidence="3" id="KW-0804">Transcription</keyword>
<keyword evidence="1" id="KW-0805">Transcription regulation</keyword>
<keyword evidence="2" id="KW-0238">DNA-binding</keyword>
<dbReference type="AlphaFoldDB" id="A0A1V4SK65"/>
<evidence type="ECO:0000259" key="4">
    <source>
        <dbReference type="PROSITE" id="PS50949"/>
    </source>
</evidence>
<dbReference type="InterPro" id="IPR036388">
    <property type="entry name" value="WH-like_DNA-bd_sf"/>
</dbReference>
<dbReference type="STRING" id="48256.CLHUN_19720"/>
<dbReference type="SUPFAM" id="SSF46785">
    <property type="entry name" value="Winged helix' DNA-binding domain"/>
    <property type="match status" value="1"/>
</dbReference>
<comment type="caution">
    <text evidence="5">The sequence shown here is derived from an EMBL/GenBank/DDBJ whole genome shotgun (WGS) entry which is preliminary data.</text>
</comment>
<dbReference type="RefSeq" id="WP_080064405.1">
    <property type="nucleotide sequence ID" value="NZ_MZGX01000011.1"/>
</dbReference>
<dbReference type="GO" id="GO:0003700">
    <property type="term" value="F:DNA-binding transcription factor activity"/>
    <property type="evidence" value="ECO:0007669"/>
    <property type="project" value="InterPro"/>
</dbReference>
<dbReference type="CDD" id="cd07377">
    <property type="entry name" value="WHTH_GntR"/>
    <property type="match status" value="1"/>
</dbReference>
<dbReference type="SMART" id="SM00345">
    <property type="entry name" value="HTH_GNTR"/>
    <property type="match status" value="1"/>
</dbReference>
<evidence type="ECO:0000256" key="3">
    <source>
        <dbReference type="ARBA" id="ARBA00023163"/>
    </source>
</evidence>
<dbReference type="GO" id="GO:0003677">
    <property type="term" value="F:DNA binding"/>
    <property type="evidence" value="ECO:0007669"/>
    <property type="project" value="UniProtKB-KW"/>
</dbReference>
<name>A0A1V4SK65_RUMHU</name>
<dbReference type="Gene3D" id="1.10.10.10">
    <property type="entry name" value="Winged helix-like DNA-binding domain superfamily/Winged helix DNA-binding domain"/>
    <property type="match status" value="1"/>
</dbReference>
<dbReference type="InterPro" id="IPR036390">
    <property type="entry name" value="WH_DNA-bd_sf"/>
</dbReference>
<gene>
    <name evidence="5" type="primary">ytrA_1</name>
    <name evidence="5" type="ORF">CLHUN_19720</name>
</gene>
<accession>A0A1V4SK65</accession>
<feature type="domain" description="HTH gntR-type" evidence="4">
    <location>
        <begin position="13"/>
        <end position="81"/>
    </location>
</feature>
<dbReference type="EMBL" id="MZGX01000011">
    <property type="protein sequence ID" value="OPX44173.1"/>
    <property type="molecule type" value="Genomic_DNA"/>
</dbReference>
<protein>
    <submittedName>
        <fullName evidence="5">HTH-type transcriptional repressor YtrA</fullName>
    </submittedName>
</protein>
<dbReference type="PROSITE" id="PS50949">
    <property type="entry name" value="HTH_GNTR"/>
    <property type="match status" value="1"/>
</dbReference>
<evidence type="ECO:0000256" key="1">
    <source>
        <dbReference type="ARBA" id="ARBA00023015"/>
    </source>
</evidence>
<dbReference type="Pfam" id="PF00392">
    <property type="entry name" value="GntR"/>
    <property type="match status" value="1"/>
</dbReference>
<evidence type="ECO:0000313" key="5">
    <source>
        <dbReference type="EMBL" id="OPX44173.1"/>
    </source>
</evidence>
<keyword evidence="6" id="KW-1185">Reference proteome</keyword>